<reference evidence="2 3" key="1">
    <citation type="submission" date="2017-12" db="EMBL/GenBank/DDBJ databases">
        <authorList>
            <person name="Pombert J.-F."/>
            <person name="Haag K.L."/>
            <person name="Ebert D."/>
        </authorList>
    </citation>
    <scope>NUCLEOTIDE SEQUENCE [LARGE SCALE GENOMIC DNA]</scope>
    <source>
        <strain evidence="2">BE-OM-2</strain>
    </source>
</reference>
<feature type="compositionally biased region" description="Basic and acidic residues" evidence="1">
    <location>
        <begin position="81"/>
        <end position="114"/>
    </location>
</feature>
<evidence type="ECO:0000256" key="1">
    <source>
        <dbReference type="SAM" id="MobiDB-lite"/>
    </source>
</evidence>
<dbReference type="EMBL" id="PITI01000589">
    <property type="protein sequence ID" value="TBU05729.1"/>
    <property type="molecule type" value="Genomic_DNA"/>
</dbReference>
<evidence type="ECO:0008006" key="4">
    <source>
        <dbReference type="Google" id="ProtNLM"/>
    </source>
</evidence>
<keyword evidence="3" id="KW-1185">Reference proteome</keyword>
<evidence type="ECO:0000313" key="3">
    <source>
        <dbReference type="Proteomes" id="UP000291404"/>
    </source>
</evidence>
<name>A0A4Q9LCT4_9MICR</name>
<accession>A0A4Q9LCT4</accession>
<dbReference type="AlphaFoldDB" id="A0A4Q9LCT4"/>
<dbReference type="InterPro" id="IPR016024">
    <property type="entry name" value="ARM-type_fold"/>
</dbReference>
<protein>
    <recommendedName>
        <fullName evidence="4">MIF4G domain-containing protein</fullName>
    </recommendedName>
</protein>
<feature type="region of interest" description="Disordered" evidence="1">
    <location>
        <begin position="74"/>
        <end position="114"/>
    </location>
</feature>
<proteinExistence type="predicted"/>
<organism evidence="2 3">
    <name type="scientific">Hamiltosporidium magnivora</name>
    <dbReference type="NCBI Taxonomy" id="148818"/>
    <lineage>
        <taxon>Eukaryota</taxon>
        <taxon>Fungi</taxon>
        <taxon>Fungi incertae sedis</taxon>
        <taxon>Microsporidia</taxon>
        <taxon>Dubosqiidae</taxon>
        <taxon>Hamiltosporidium</taxon>
    </lineage>
</organism>
<dbReference type="VEuPathDB" id="MicrosporidiaDB:CWI36_0589p0010"/>
<dbReference type="Proteomes" id="UP000291404">
    <property type="component" value="Unassembled WGS sequence"/>
</dbReference>
<dbReference type="SUPFAM" id="SSF48371">
    <property type="entry name" value="ARM repeat"/>
    <property type="match status" value="1"/>
</dbReference>
<comment type="caution">
    <text evidence="2">The sequence shown here is derived from an EMBL/GenBank/DDBJ whole genome shotgun (WGS) entry which is preliminary data.</text>
</comment>
<dbReference type="VEuPathDB" id="MicrosporidiaDB:CWI39_0148p0010"/>
<dbReference type="Gene3D" id="1.25.40.180">
    <property type="match status" value="1"/>
</dbReference>
<dbReference type="STRING" id="148818.A0A4Q9LCT4"/>
<gene>
    <name evidence="2" type="ORF">CWI36_0589p0010</name>
</gene>
<evidence type="ECO:0000313" key="2">
    <source>
        <dbReference type="EMBL" id="TBU05729.1"/>
    </source>
</evidence>
<sequence length="801" mass="92931">MLTKRIIYRPSEFLFVVEGKHPSYHSHPRIKSAPPIPITPIVEPLIKPPTKESLDLVFADGTVLTREMVEDYNDYELSDEESLKEAKEPEKREEELPEKREEELPEKREEELPEKVSIVEKSEAQNIVEISSSLQNLSIQESEETLKIEENPFIQATDITEEIIVNHEELTKETVEEVVEDFIPESIPKTTPVVYKFKKTINRNLPAEETPVYKFKSKKVSEVVEKQIPTHIYKVSDIFALTKRNPVEIKIDKNIFPKISTKVPHKTEFSKNKDDPVAKFRLNLNRVTDKNVRDVIESLIQQSKGLLKAASIAKMAQILFEKAVNESTFINLYAFMASKLNKVLMSDVEKKSEICDRTVFSSTLLNLVEANINETVLWETKGDDNLEKINKALEKIKLESRALRMDNVKISEETERENLEYERECILIEMKDRKMGAVRFFSLLYDLDVIPYNSLSLYVKKLFSDLTYENLEILSVIFEILVSKLKTNRCSVQLFNEMRETLVKNKSIFDNRLRFMIDEILEKNDATGSSSKKLEASKITIGNDGSVKTSTISKPREVYRTAKKNIASTNRFSALKDLELESSDNKVELNSEPQILDKIEINSKPEILTKEELNKISFVRIKMEDFSSMDDEEEEWDLLVNDVAKDIKSNVISKEDWCKGFFVFCMESSSDEIVEKLVLWLKKLSKEIILPSEIKIGVEWASQVYPEMHDFPLAERRLYVLLVHLRATQSIDKSWFLQISNPLFKEVRDCILKKLAFNFKNRISIERIIENDSEFLSILSRIELQEELRNKWQSCFRGADK</sequence>